<proteinExistence type="predicted"/>
<dbReference type="AlphaFoldDB" id="A0A231VM22"/>
<dbReference type="EMBL" id="CP016893">
    <property type="protein sequence ID" value="AST58347.1"/>
    <property type="molecule type" value="Genomic_DNA"/>
</dbReference>
<gene>
    <name evidence="2" type="ORF">CE561_03130</name>
    <name evidence="1" type="ORF">Thert_02459</name>
</gene>
<accession>A0A231VM22</accession>
<organism evidence="2 4">
    <name type="scientific">Thermoanaerobacterium thermosaccharolyticum</name>
    <name type="common">Clostridium thermosaccharolyticum</name>
    <dbReference type="NCBI Taxonomy" id="1517"/>
    <lineage>
        <taxon>Bacteria</taxon>
        <taxon>Bacillati</taxon>
        <taxon>Bacillota</taxon>
        <taxon>Clostridia</taxon>
        <taxon>Thermoanaerobacterales</taxon>
        <taxon>Thermoanaerobacteraceae</taxon>
        <taxon>Thermoanaerobacterium</taxon>
    </lineage>
</organism>
<evidence type="ECO:0000313" key="3">
    <source>
        <dbReference type="Proteomes" id="UP000214975"/>
    </source>
</evidence>
<evidence type="ECO:0000313" key="2">
    <source>
        <dbReference type="EMBL" id="OXT09158.1"/>
    </source>
</evidence>
<reference evidence="2 4" key="2">
    <citation type="submission" date="2017-06" db="EMBL/GenBank/DDBJ databases">
        <title>Isolation and characterization of a thermophilic and butanogenic Thermoanaerobacterium thermosaccharolyticum M5 capable of efficient degradation of hemicellulose.</title>
        <authorList>
            <person name="Xin F."/>
            <person name="Jiang Y."/>
        </authorList>
    </citation>
    <scope>NUCLEOTIDE SEQUENCE [LARGE SCALE GENOMIC DNA]</scope>
    <source>
        <strain evidence="2 4">M5</strain>
    </source>
</reference>
<dbReference type="Proteomes" id="UP000215301">
    <property type="component" value="Unassembled WGS sequence"/>
</dbReference>
<evidence type="ECO:0008006" key="5">
    <source>
        <dbReference type="Google" id="ProtNLM"/>
    </source>
</evidence>
<dbReference type="GeneID" id="93863649"/>
<dbReference type="EMBL" id="NKHD01000006">
    <property type="protein sequence ID" value="OXT09158.1"/>
    <property type="molecule type" value="Genomic_DNA"/>
</dbReference>
<dbReference type="Proteomes" id="UP000214975">
    <property type="component" value="Chromosome"/>
</dbReference>
<dbReference type="OMA" id="IYMANTR"/>
<sequence length="65" mass="7406">MWTVIYMAHSMEIAEKVKDILTKEGFLVKLKPLKKNVDNSEGYCEVMVPNSEAQDAQNTIIEYGL</sequence>
<evidence type="ECO:0000313" key="4">
    <source>
        <dbReference type="Proteomes" id="UP000215301"/>
    </source>
</evidence>
<reference evidence="1 3" key="1">
    <citation type="submission" date="2016-08" db="EMBL/GenBank/DDBJ databases">
        <title>A novel genetic cassette of butanologenic Thermoanaerobacterium thermosaccharolyticum that directly convert cellulose to butanol.</title>
        <authorList>
            <person name="Li T."/>
            <person name="He J."/>
        </authorList>
    </citation>
    <scope>NUCLEOTIDE SEQUENCE [LARGE SCALE GENOMIC DNA]</scope>
    <source>
        <strain evidence="1 3">TG57</strain>
    </source>
</reference>
<protein>
    <recommendedName>
        <fullName evidence="5">Glutamate decarboxylase</fullName>
    </recommendedName>
</protein>
<evidence type="ECO:0000313" key="1">
    <source>
        <dbReference type="EMBL" id="AST58347.1"/>
    </source>
</evidence>
<name>A0A231VM22_THETR</name>
<dbReference type="RefSeq" id="WP_013297298.1">
    <property type="nucleotide sequence ID" value="NZ_CP016893.1"/>
</dbReference>